<evidence type="ECO:0000313" key="9">
    <source>
        <dbReference type="Proteomes" id="UP000663832"/>
    </source>
</evidence>
<evidence type="ECO:0000256" key="3">
    <source>
        <dbReference type="ARBA" id="ARBA00014087"/>
    </source>
</evidence>
<dbReference type="GO" id="GO:0036064">
    <property type="term" value="C:ciliary basal body"/>
    <property type="evidence" value="ECO:0007669"/>
    <property type="project" value="TreeGrafter"/>
</dbReference>
<comment type="caution">
    <text evidence="8">The sequence shown here is derived from an EMBL/GenBank/DDBJ whole genome shotgun (WGS) entry which is preliminary data.</text>
</comment>
<evidence type="ECO:0000313" key="8">
    <source>
        <dbReference type="EMBL" id="CAF1224933.1"/>
    </source>
</evidence>
<evidence type="ECO:0000256" key="2">
    <source>
        <dbReference type="ARBA" id="ARBA00010841"/>
    </source>
</evidence>
<evidence type="ECO:0000256" key="4">
    <source>
        <dbReference type="ARBA" id="ARBA00023054"/>
    </source>
</evidence>
<dbReference type="InterPro" id="IPR038844">
    <property type="entry name" value="CFAP157"/>
</dbReference>
<comment type="subcellular location">
    <subcellularLocation>
        <location evidence="1">Cell projection</location>
        <location evidence="1">Cilium</location>
    </subcellularLocation>
</comment>
<proteinExistence type="inferred from homology"/>
<feature type="coiled-coil region" evidence="7">
    <location>
        <begin position="27"/>
        <end position="149"/>
    </location>
</feature>
<dbReference type="PANTHER" id="PTHR31954">
    <property type="entry name" value="CILIA- AND FLAGELLA-ASSOCIATED PROTEIN 157"/>
    <property type="match status" value="1"/>
</dbReference>
<dbReference type="Proteomes" id="UP000663832">
    <property type="component" value="Unassembled WGS sequence"/>
</dbReference>
<keyword evidence="5" id="KW-0969">Cilium</keyword>
<dbReference type="GO" id="GO:0008017">
    <property type="term" value="F:microtubule binding"/>
    <property type="evidence" value="ECO:0007669"/>
    <property type="project" value="TreeGrafter"/>
</dbReference>
<dbReference type="OrthoDB" id="166611at2759"/>
<keyword evidence="6" id="KW-0966">Cell projection</keyword>
<evidence type="ECO:0000256" key="7">
    <source>
        <dbReference type="SAM" id="Coils"/>
    </source>
</evidence>
<reference evidence="8" key="1">
    <citation type="submission" date="2021-02" db="EMBL/GenBank/DDBJ databases">
        <authorList>
            <person name="Nowell W R."/>
        </authorList>
    </citation>
    <scope>NUCLEOTIDE SEQUENCE</scope>
</reference>
<dbReference type="PANTHER" id="PTHR31954:SF1">
    <property type="entry name" value="CILIA- AND FLAGELLA-ASSOCIATED PROTEIN 157"/>
    <property type="match status" value="1"/>
</dbReference>
<accession>A0A814Y405</accession>
<evidence type="ECO:0000256" key="1">
    <source>
        <dbReference type="ARBA" id="ARBA00004138"/>
    </source>
</evidence>
<dbReference type="EMBL" id="CAJNOM010000204">
    <property type="protein sequence ID" value="CAF1224933.1"/>
    <property type="molecule type" value="Genomic_DNA"/>
</dbReference>
<dbReference type="AlphaFoldDB" id="A0A814Y405"/>
<sequence>MGPKKGKDKGKGKKKKAPAVPEYIPDIKLNENDKKFYTTQIELLEKQFERYQQRCDELKARQQAELDQVKTLEQDFEMLKYAKKQVELKEEEIADLKDRLVGLGQAKELEKDMLQKQLNDLKNEINDLRERYEAENSELRNQVSDLEIFRAKQDTYLSQRQRQQDTFQFQEEDHIRKLESIKTKDQVDRDRLKRDMIQKMNHVASEFRRASNKQMAETTKRTINENARIEQTVDDMKDVTTRVENENEHIHDGNNQVEMGIQTLKNKEQHHAFQHATSAEIIQLLANMLNNQEQIIIKKQEEVARMDTAERRMEELRSSIFNNEKNYPTLRQENKSYQEELHELDQLIAEKTKDKAILLSNLRRSVGLITDTLKIREEEKGALVPSGQPQNLIAPEKSGNLFKELHEILTCTEKIDLDEQPQASSNTEVNRPTLNVRQAGKRRDNLAYTLGDIGFVPRRDAVLLTNFDKMQQQVYPARERDMVRRTAKTSVATQTPGLGRGTFGSDVSLNRLGPFDYTTNESTREQFNRPTFGPIARVPHVISATNRVVQYLF</sequence>
<evidence type="ECO:0000256" key="6">
    <source>
        <dbReference type="ARBA" id="ARBA00023273"/>
    </source>
</evidence>
<protein>
    <recommendedName>
        <fullName evidence="3">Cilia- and flagella-associated protein 157</fullName>
    </recommendedName>
</protein>
<feature type="coiled-coil region" evidence="7">
    <location>
        <begin position="299"/>
        <end position="354"/>
    </location>
</feature>
<keyword evidence="9" id="KW-1185">Reference proteome</keyword>
<keyword evidence="4 7" id="KW-0175">Coiled coil</keyword>
<name>A0A814Y405_9BILA</name>
<organism evidence="8 9">
    <name type="scientific">Adineta steineri</name>
    <dbReference type="NCBI Taxonomy" id="433720"/>
    <lineage>
        <taxon>Eukaryota</taxon>
        <taxon>Metazoa</taxon>
        <taxon>Spiralia</taxon>
        <taxon>Gnathifera</taxon>
        <taxon>Rotifera</taxon>
        <taxon>Eurotatoria</taxon>
        <taxon>Bdelloidea</taxon>
        <taxon>Adinetida</taxon>
        <taxon>Adinetidae</taxon>
        <taxon>Adineta</taxon>
    </lineage>
</organism>
<gene>
    <name evidence="8" type="ORF">QVE165_LOCUS27112</name>
</gene>
<comment type="similarity">
    <text evidence="2">Belongs to the CFAP157 family.</text>
</comment>
<evidence type="ECO:0000256" key="5">
    <source>
        <dbReference type="ARBA" id="ARBA00023069"/>
    </source>
</evidence>